<keyword evidence="1" id="KW-0812">Transmembrane</keyword>
<feature type="transmembrane region" description="Helical" evidence="1">
    <location>
        <begin position="98"/>
        <end position="119"/>
    </location>
</feature>
<evidence type="ECO:0000259" key="2">
    <source>
        <dbReference type="Pfam" id="PF09925"/>
    </source>
</evidence>
<name>A0ABY4W6J4_9PROT</name>
<evidence type="ECO:0000313" key="4">
    <source>
        <dbReference type="Proteomes" id="UP001056291"/>
    </source>
</evidence>
<dbReference type="EMBL" id="CP098747">
    <property type="protein sequence ID" value="USG62658.1"/>
    <property type="molecule type" value="Genomic_DNA"/>
</dbReference>
<feature type="transmembrane region" description="Helical" evidence="1">
    <location>
        <begin position="295"/>
        <end position="316"/>
    </location>
</feature>
<feature type="transmembrane region" description="Helical" evidence="1">
    <location>
        <begin position="237"/>
        <end position="257"/>
    </location>
</feature>
<organism evidence="3 4">
    <name type="scientific">Sneathiella marina</name>
    <dbReference type="NCBI Taxonomy" id="2950108"/>
    <lineage>
        <taxon>Bacteria</taxon>
        <taxon>Pseudomonadati</taxon>
        <taxon>Pseudomonadota</taxon>
        <taxon>Alphaproteobacteria</taxon>
        <taxon>Sneathiellales</taxon>
        <taxon>Sneathiellaceae</taxon>
        <taxon>Sneathiella</taxon>
    </lineage>
</organism>
<keyword evidence="4" id="KW-1185">Reference proteome</keyword>
<feature type="transmembrane region" description="Helical" evidence="1">
    <location>
        <begin position="152"/>
        <end position="171"/>
    </location>
</feature>
<feature type="transmembrane region" description="Helical" evidence="1">
    <location>
        <begin position="178"/>
        <end position="198"/>
    </location>
</feature>
<gene>
    <name evidence="3" type="ORF">NBZ79_06665</name>
</gene>
<feature type="transmembrane region" description="Helical" evidence="1">
    <location>
        <begin position="269"/>
        <end position="288"/>
    </location>
</feature>
<accession>A0ABY4W6J4</accession>
<evidence type="ECO:0000313" key="3">
    <source>
        <dbReference type="EMBL" id="USG62658.1"/>
    </source>
</evidence>
<dbReference type="RefSeq" id="WP_251936644.1">
    <property type="nucleotide sequence ID" value="NZ_CP098747.1"/>
</dbReference>
<feature type="domain" description="DUF2157" evidence="2">
    <location>
        <begin position="60"/>
        <end position="173"/>
    </location>
</feature>
<feature type="transmembrane region" description="Helical" evidence="1">
    <location>
        <begin position="126"/>
        <end position="146"/>
    </location>
</feature>
<feature type="transmembrane region" description="Helical" evidence="1">
    <location>
        <begin position="210"/>
        <end position="230"/>
    </location>
</feature>
<dbReference type="InterPro" id="IPR018677">
    <property type="entry name" value="DUF2157"/>
</dbReference>
<reference evidence="3" key="1">
    <citation type="submission" date="2022-06" db="EMBL/GenBank/DDBJ databases">
        <title>Sneathiella actinostolidae sp. nov., isolated from a sea anemonein the Western Pacific Ocean.</title>
        <authorList>
            <person name="Wei M.J."/>
        </authorList>
    </citation>
    <scope>NUCLEOTIDE SEQUENCE</scope>
    <source>
        <strain evidence="3">PHK-P5</strain>
    </source>
</reference>
<evidence type="ECO:0000256" key="1">
    <source>
        <dbReference type="SAM" id="Phobius"/>
    </source>
</evidence>
<sequence length="354" mass="40100">MDKAEARLRVRQIASFRSELAELEKSDILRLTDEKAETIGKFHAQILNDIAEEFDTDLSDTEAQLSWGMKLASTCGAVALSMAIFMFFNYYWDNFSTGLQVSLAVIAPFLAWGVTELVAKLYRVSYFTSLAVLVAIACFVIDIYIVGEIYNLSPSPTPFLAWGLFGLLLAFRHDLSFVLALSVASLLVFAGGILTTLLGYSWSFSIVPEVYLPGCFVILATPFLFPHGLVREQRSTFLLVGMLGIYGILMSLLFMPYKSLLPLPVSSIEWVYTVISLILSCALTWACLRAKWTVGSYISAGFLILYILQRYCDWFWKIWPSYLFFLVLGLFAIFAILILRRVRFSERRRQREIS</sequence>
<dbReference type="Pfam" id="PF09925">
    <property type="entry name" value="DUF2157"/>
    <property type="match status" value="1"/>
</dbReference>
<keyword evidence="1" id="KW-1133">Transmembrane helix</keyword>
<proteinExistence type="predicted"/>
<protein>
    <submittedName>
        <fullName evidence="3">DUF2157 domain-containing protein</fullName>
    </submittedName>
</protein>
<feature type="transmembrane region" description="Helical" evidence="1">
    <location>
        <begin position="322"/>
        <end position="339"/>
    </location>
</feature>
<dbReference type="Proteomes" id="UP001056291">
    <property type="component" value="Chromosome"/>
</dbReference>
<feature type="transmembrane region" description="Helical" evidence="1">
    <location>
        <begin position="71"/>
        <end position="92"/>
    </location>
</feature>
<keyword evidence="1" id="KW-0472">Membrane</keyword>